<evidence type="ECO:0000256" key="4">
    <source>
        <dbReference type="ARBA" id="ARBA00022475"/>
    </source>
</evidence>
<gene>
    <name evidence="11" type="ORF">MNBD_BACTEROID05-162</name>
</gene>
<reference evidence="11" key="1">
    <citation type="submission" date="2018-06" db="EMBL/GenBank/DDBJ databases">
        <authorList>
            <person name="Zhirakovskaya E."/>
        </authorList>
    </citation>
    <scope>NUCLEOTIDE SEQUENCE</scope>
</reference>
<dbReference type="EMBL" id="UOEN01000501">
    <property type="protein sequence ID" value="VAW19814.1"/>
    <property type="molecule type" value="Genomic_DNA"/>
</dbReference>
<evidence type="ECO:0000256" key="2">
    <source>
        <dbReference type="ARBA" id="ARBA00008445"/>
    </source>
</evidence>
<keyword evidence="9 10" id="KW-0472">Membrane</keyword>
<comment type="similarity">
    <text evidence="2">Belongs to the SecG family.</text>
</comment>
<evidence type="ECO:0000256" key="7">
    <source>
        <dbReference type="ARBA" id="ARBA00022989"/>
    </source>
</evidence>
<dbReference type="GO" id="GO:0015450">
    <property type="term" value="F:protein-transporting ATPase activity"/>
    <property type="evidence" value="ECO:0007669"/>
    <property type="project" value="InterPro"/>
</dbReference>
<accession>A0A3B0UHQ2</accession>
<keyword evidence="8" id="KW-0811">Translocation</keyword>
<evidence type="ECO:0000256" key="10">
    <source>
        <dbReference type="SAM" id="Phobius"/>
    </source>
</evidence>
<evidence type="ECO:0000256" key="1">
    <source>
        <dbReference type="ARBA" id="ARBA00004651"/>
    </source>
</evidence>
<organism evidence="11">
    <name type="scientific">hydrothermal vent metagenome</name>
    <dbReference type="NCBI Taxonomy" id="652676"/>
    <lineage>
        <taxon>unclassified sequences</taxon>
        <taxon>metagenomes</taxon>
        <taxon>ecological metagenomes</taxon>
    </lineage>
</organism>
<evidence type="ECO:0000256" key="3">
    <source>
        <dbReference type="ARBA" id="ARBA00022448"/>
    </source>
</evidence>
<keyword evidence="4" id="KW-1003">Cell membrane</keyword>
<evidence type="ECO:0008006" key="12">
    <source>
        <dbReference type="Google" id="ProtNLM"/>
    </source>
</evidence>
<name>A0A3B0UHQ2_9ZZZZ</name>
<protein>
    <recommendedName>
        <fullName evidence="12">Protein translocase membrane subunit SecG</fullName>
    </recommendedName>
</protein>
<dbReference type="NCBIfam" id="TIGR00810">
    <property type="entry name" value="secG"/>
    <property type="match status" value="1"/>
</dbReference>
<evidence type="ECO:0000256" key="9">
    <source>
        <dbReference type="ARBA" id="ARBA00023136"/>
    </source>
</evidence>
<keyword evidence="5 10" id="KW-0812">Transmembrane</keyword>
<dbReference type="PANTHER" id="PTHR34182:SF1">
    <property type="entry name" value="PROTEIN-EXPORT MEMBRANE PROTEIN SECG"/>
    <property type="match status" value="1"/>
</dbReference>
<dbReference type="GO" id="GO:0043952">
    <property type="term" value="P:protein transport by the Sec complex"/>
    <property type="evidence" value="ECO:0007669"/>
    <property type="project" value="TreeGrafter"/>
</dbReference>
<dbReference type="GO" id="GO:0005886">
    <property type="term" value="C:plasma membrane"/>
    <property type="evidence" value="ECO:0007669"/>
    <property type="project" value="UniProtKB-SubCell"/>
</dbReference>
<evidence type="ECO:0000313" key="11">
    <source>
        <dbReference type="EMBL" id="VAW19814.1"/>
    </source>
</evidence>
<dbReference type="AlphaFoldDB" id="A0A3B0UHQ2"/>
<evidence type="ECO:0000256" key="6">
    <source>
        <dbReference type="ARBA" id="ARBA00022927"/>
    </source>
</evidence>
<dbReference type="PANTHER" id="PTHR34182">
    <property type="entry name" value="PROTEIN-EXPORT MEMBRANE PROTEIN SECG"/>
    <property type="match status" value="1"/>
</dbReference>
<feature type="transmembrane region" description="Helical" evidence="10">
    <location>
        <begin position="51"/>
        <end position="70"/>
    </location>
</feature>
<dbReference type="InterPro" id="IPR004692">
    <property type="entry name" value="SecG"/>
</dbReference>
<keyword evidence="7 10" id="KW-1133">Transmembrane helix</keyword>
<comment type="subcellular location">
    <subcellularLocation>
        <location evidence="1">Cell membrane</location>
        <topology evidence="1">Multi-pass membrane protein</topology>
    </subcellularLocation>
</comment>
<dbReference type="Pfam" id="PF03840">
    <property type="entry name" value="SecG"/>
    <property type="match status" value="1"/>
</dbReference>
<proteinExistence type="inferred from homology"/>
<dbReference type="PRINTS" id="PR01651">
    <property type="entry name" value="SECGEXPORT"/>
</dbReference>
<dbReference type="GO" id="GO:0065002">
    <property type="term" value="P:intracellular protein transmembrane transport"/>
    <property type="evidence" value="ECO:0007669"/>
    <property type="project" value="TreeGrafter"/>
</dbReference>
<evidence type="ECO:0000256" key="5">
    <source>
        <dbReference type="ARBA" id="ARBA00022692"/>
    </source>
</evidence>
<evidence type="ECO:0000256" key="8">
    <source>
        <dbReference type="ARBA" id="ARBA00023010"/>
    </source>
</evidence>
<keyword evidence="3" id="KW-0813">Transport</keyword>
<dbReference type="GO" id="GO:0009306">
    <property type="term" value="P:protein secretion"/>
    <property type="evidence" value="ECO:0007669"/>
    <property type="project" value="InterPro"/>
</dbReference>
<keyword evidence="6" id="KW-0653">Protein transport</keyword>
<sequence length="125" mass="13237">MLGFIVVIHAIVCVFLIVIILMQSGRGGGLTESFSSAESMFGAQTNSLMTKATTVVCIMFFITCLSLAFLSSKKDESLMSNKVAVEKTQNSADEVAGMIDEAVNESSKAVKKVVDALPDVPLATP</sequence>